<dbReference type="Proteomes" id="UP000199187">
    <property type="component" value="Unassembled WGS sequence"/>
</dbReference>
<dbReference type="EMBL" id="FPAU01000004">
    <property type="protein sequence ID" value="SFU04537.1"/>
    <property type="molecule type" value="Genomic_DNA"/>
</dbReference>
<protein>
    <submittedName>
        <fullName evidence="2">Nickel/cobalt transporter regulator</fullName>
    </submittedName>
</protein>
<dbReference type="Gene3D" id="3.10.450.160">
    <property type="entry name" value="inner membrane protein cigr"/>
    <property type="match status" value="1"/>
</dbReference>
<gene>
    <name evidence="2" type="ORF">SAMN05192562_104197</name>
</gene>
<feature type="chain" id="PRO_5011671219" evidence="1">
    <location>
        <begin position="22"/>
        <end position="111"/>
    </location>
</feature>
<reference evidence="3" key="1">
    <citation type="submission" date="2016-10" db="EMBL/GenBank/DDBJ databases">
        <authorList>
            <person name="Varghese N."/>
            <person name="Submissions S."/>
        </authorList>
    </citation>
    <scope>NUCLEOTIDE SEQUENCE [LARGE SCALE GENOMIC DNA]</scope>
    <source>
        <strain evidence="3">Ah-143</strain>
    </source>
</reference>
<evidence type="ECO:0000256" key="1">
    <source>
        <dbReference type="SAM" id="SignalP"/>
    </source>
</evidence>
<dbReference type="AlphaFoldDB" id="A0A1I7CYL1"/>
<keyword evidence="1" id="KW-0732">Signal</keyword>
<keyword evidence="3" id="KW-1185">Reference proteome</keyword>
<dbReference type="RefSeq" id="WP_090123139.1">
    <property type="nucleotide sequence ID" value="NZ_CP045300.1"/>
</dbReference>
<accession>A0A1I7CYL1</accession>
<feature type="signal peptide" evidence="1">
    <location>
        <begin position="1"/>
        <end position="21"/>
    </location>
</feature>
<proteinExistence type="predicted"/>
<sequence>MRKTKMMLLGALLVTASSAFAAPQTATQGATGTQSYEITNFVADFTKFNIGDTVPAMYRSEEYNIKQWQLRNLPAPQPGSHWTYMGGNYVLITDAEGKILKAYNGDIFYHR</sequence>
<dbReference type="OrthoDB" id="6538939at2"/>
<dbReference type="Pfam" id="PF11776">
    <property type="entry name" value="RcnB"/>
    <property type="match status" value="1"/>
</dbReference>
<dbReference type="InterPro" id="IPR024572">
    <property type="entry name" value="RcnB"/>
</dbReference>
<evidence type="ECO:0000313" key="3">
    <source>
        <dbReference type="Proteomes" id="UP000199187"/>
    </source>
</evidence>
<evidence type="ECO:0000313" key="2">
    <source>
        <dbReference type="EMBL" id="SFU04537.1"/>
    </source>
</evidence>
<name>A0A1I7CYL1_9ENTR</name>
<organism evidence="2 3">
    <name type="scientific">Kosakonia arachidis</name>
    <dbReference type="NCBI Taxonomy" id="551989"/>
    <lineage>
        <taxon>Bacteria</taxon>
        <taxon>Pseudomonadati</taxon>
        <taxon>Pseudomonadota</taxon>
        <taxon>Gammaproteobacteria</taxon>
        <taxon>Enterobacterales</taxon>
        <taxon>Enterobacteriaceae</taxon>
        <taxon>Kosakonia</taxon>
    </lineage>
</organism>